<dbReference type="PANTHER" id="PTHR43397">
    <property type="entry name" value="ERGOTHIONEINE BIOSYNTHESIS PROTEIN 1"/>
    <property type="match status" value="1"/>
</dbReference>
<organism evidence="4 5">
    <name type="scientific">Dolichospermum flos-aquae CCAP 1403/13F</name>
    <dbReference type="NCBI Taxonomy" id="315271"/>
    <lineage>
        <taxon>Bacteria</taxon>
        <taxon>Bacillati</taxon>
        <taxon>Cyanobacteriota</taxon>
        <taxon>Cyanophyceae</taxon>
        <taxon>Nostocales</taxon>
        <taxon>Aphanizomenonaceae</taxon>
        <taxon>Dolichospermum</taxon>
    </lineage>
</organism>
<dbReference type="SUPFAM" id="SSF53335">
    <property type="entry name" value="S-adenosyl-L-methionine-dependent methyltransferases"/>
    <property type="match status" value="1"/>
</dbReference>
<accession>A0A6H2BWJ8</accession>
<evidence type="ECO:0000313" key="5">
    <source>
        <dbReference type="Proteomes" id="UP000502433"/>
    </source>
</evidence>
<evidence type="ECO:0000256" key="1">
    <source>
        <dbReference type="ARBA" id="ARBA00022603"/>
    </source>
</evidence>
<dbReference type="GO" id="GO:0032259">
    <property type="term" value="P:methylation"/>
    <property type="evidence" value="ECO:0007669"/>
    <property type="project" value="UniProtKB-KW"/>
</dbReference>
<evidence type="ECO:0000313" key="4">
    <source>
        <dbReference type="EMBL" id="QJB43955.1"/>
    </source>
</evidence>
<dbReference type="EMBL" id="CP051206">
    <property type="protein sequence ID" value="QJB43955.1"/>
    <property type="molecule type" value="Genomic_DNA"/>
</dbReference>
<evidence type="ECO:0000259" key="3">
    <source>
        <dbReference type="Pfam" id="PF10017"/>
    </source>
</evidence>
<dbReference type="InterPro" id="IPR051128">
    <property type="entry name" value="EgtD_Methyltrsf_superfamily"/>
</dbReference>
<sequence length="379" mass="42677">MGINFALETSGKGWTLCLIGEDQSNKLAELTQGLRGEFSTTGDGKKILSGFAYWSVGSAIAWDHACKDNFYFVMKESIKFFNSQWQQIHANNIKDKKYHYVSLGVGTGEKDQHILSILLNTNPDLLYFPIDMSSEMLRFGVQKATERLQLKNDVITIQIDFSIERNIGHLRELFDQIPNDNPVLFSLLGNTLANFQQDTELLQLLSKLMRPKDRLLIEVATTEDLNEEAAQTAAKEYATTRLFKEFVTSALFQNTDLNIDLNSILFQGSIETNKAILIKVLYPNSTGKKIDVMLPDRSVMNFEPQDTIRLLLTRKYTSDGIKKSISDSNLIIVDRLHTPFEARSQSRFGIDLILLAPESSGVTPGISGTPLVTVWTPKR</sequence>
<dbReference type="InterPro" id="IPR029063">
    <property type="entry name" value="SAM-dependent_MTases_sf"/>
</dbReference>
<reference evidence="4 5" key="2">
    <citation type="submission" date="2020-04" db="EMBL/GenBank/DDBJ databases">
        <authorList>
            <person name="Fomenkov A."/>
            <person name="Anton B.P."/>
            <person name="Roberts R.J."/>
        </authorList>
    </citation>
    <scope>NUCLEOTIDE SEQUENCE [LARGE SCALE GENOMIC DNA]</scope>
    <source>
        <strain evidence="4 5">CCAP 1403/13f</strain>
    </source>
</reference>
<feature type="domain" description="Histidine-specific methyltransferase SAM-dependent" evidence="3">
    <location>
        <begin position="31"/>
        <end position="334"/>
    </location>
</feature>
<gene>
    <name evidence="4" type="ORF">HGD76_06835</name>
</gene>
<name>A0A6H2BWJ8_DOLFA</name>
<dbReference type="Gene3D" id="3.40.50.150">
    <property type="entry name" value="Vaccinia Virus protein VP39"/>
    <property type="match status" value="1"/>
</dbReference>
<dbReference type="AlphaFoldDB" id="A0A6H2BWJ8"/>
<protein>
    <submittedName>
        <fullName evidence="4">L-histidine N(Alpha)-methyltransferase</fullName>
    </submittedName>
</protein>
<proteinExistence type="predicted"/>
<dbReference type="PANTHER" id="PTHR43397:SF1">
    <property type="entry name" value="ERGOTHIONEINE BIOSYNTHESIS PROTEIN 1"/>
    <property type="match status" value="1"/>
</dbReference>
<dbReference type="Pfam" id="PF10017">
    <property type="entry name" value="Methyltransf_33"/>
    <property type="match status" value="1"/>
</dbReference>
<dbReference type="GO" id="GO:0008168">
    <property type="term" value="F:methyltransferase activity"/>
    <property type="evidence" value="ECO:0007669"/>
    <property type="project" value="UniProtKB-KW"/>
</dbReference>
<dbReference type="RefSeq" id="WP_168695322.1">
    <property type="nucleotide sequence ID" value="NZ_CP051206.1"/>
</dbReference>
<keyword evidence="2 4" id="KW-0808">Transferase</keyword>
<reference evidence="4 5" key="1">
    <citation type="submission" date="2020-04" db="EMBL/GenBank/DDBJ databases">
        <title>Genome-Wide Identification of 5-Methylcytosine Sites in Bacterial Genomes By High-Throughput Sequencing of MspJI Restriction Fragments.</title>
        <authorList>
            <person name="Wu V."/>
        </authorList>
    </citation>
    <scope>NUCLEOTIDE SEQUENCE [LARGE SCALE GENOMIC DNA]</scope>
    <source>
        <strain evidence="4 5">CCAP 1403/13f</strain>
    </source>
</reference>
<keyword evidence="1 4" id="KW-0489">Methyltransferase</keyword>
<evidence type="ECO:0000256" key="2">
    <source>
        <dbReference type="ARBA" id="ARBA00022679"/>
    </source>
</evidence>
<dbReference type="InterPro" id="IPR019257">
    <property type="entry name" value="MeTrfase_dom"/>
</dbReference>
<dbReference type="KEGG" id="dfs:HGD76_06835"/>
<dbReference type="Proteomes" id="UP000502433">
    <property type="component" value="Chromosome"/>
</dbReference>